<dbReference type="PROSITE" id="PS50893">
    <property type="entry name" value="ABC_TRANSPORTER_2"/>
    <property type="match status" value="1"/>
</dbReference>
<dbReference type="InterPro" id="IPR017871">
    <property type="entry name" value="ABC_transporter-like_CS"/>
</dbReference>
<dbReference type="InterPro" id="IPR003439">
    <property type="entry name" value="ABC_transporter-like_ATP-bd"/>
</dbReference>
<dbReference type="RefSeq" id="WP_185177049.1">
    <property type="nucleotide sequence ID" value="NZ_CBCSEP010000002.1"/>
</dbReference>
<dbReference type="SUPFAM" id="SSF52540">
    <property type="entry name" value="P-loop containing nucleoside triphosphate hydrolases"/>
    <property type="match status" value="1"/>
</dbReference>
<dbReference type="AlphaFoldDB" id="A0A841T336"/>
<evidence type="ECO:0000313" key="7">
    <source>
        <dbReference type="Proteomes" id="UP000574133"/>
    </source>
</evidence>
<feature type="domain" description="ABC transporter" evidence="5">
    <location>
        <begin position="4"/>
        <end position="231"/>
    </location>
</feature>
<reference evidence="6 7" key="1">
    <citation type="submission" date="2020-08" db="EMBL/GenBank/DDBJ databases">
        <title>Cohnella phylogeny.</title>
        <authorList>
            <person name="Dunlap C."/>
        </authorList>
    </citation>
    <scope>NUCLEOTIDE SEQUENCE [LARGE SCALE GENOMIC DNA]</scope>
    <source>
        <strain evidence="6 7">DSM 103658</strain>
    </source>
</reference>
<keyword evidence="2" id="KW-0813">Transport</keyword>
<protein>
    <submittedName>
        <fullName evidence="6">ABC transporter ATP-binding protein</fullName>
    </submittedName>
</protein>
<dbReference type="GO" id="GO:0016887">
    <property type="term" value="F:ATP hydrolysis activity"/>
    <property type="evidence" value="ECO:0007669"/>
    <property type="project" value="InterPro"/>
</dbReference>
<dbReference type="GO" id="GO:0005524">
    <property type="term" value="F:ATP binding"/>
    <property type="evidence" value="ECO:0007669"/>
    <property type="project" value="UniProtKB-KW"/>
</dbReference>
<evidence type="ECO:0000256" key="1">
    <source>
        <dbReference type="ARBA" id="ARBA00005417"/>
    </source>
</evidence>
<evidence type="ECO:0000256" key="3">
    <source>
        <dbReference type="ARBA" id="ARBA00022741"/>
    </source>
</evidence>
<keyword evidence="3" id="KW-0547">Nucleotide-binding</keyword>
<dbReference type="EMBL" id="JACJVN010000001">
    <property type="protein sequence ID" value="MBB6675744.1"/>
    <property type="molecule type" value="Genomic_DNA"/>
</dbReference>
<dbReference type="InterPro" id="IPR025302">
    <property type="entry name" value="DrrA1/2-like_C"/>
</dbReference>
<name>A0A841T336_9BACL</name>
<dbReference type="PANTHER" id="PTHR42711:SF5">
    <property type="entry name" value="ABC TRANSPORTER ATP-BINDING PROTEIN NATA"/>
    <property type="match status" value="1"/>
</dbReference>
<dbReference type="PANTHER" id="PTHR42711">
    <property type="entry name" value="ABC TRANSPORTER ATP-BINDING PROTEIN"/>
    <property type="match status" value="1"/>
</dbReference>
<dbReference type="Pfam" id="PF00005">
    <property type="entry name" value="ABC_tran"/>
    <property type="match status" value="1"/>
</dbReference>
<comment type="caution">
    <text evidence="6">The sequence shown here is derived from an EMBL/GenBank/DDBJ whole genome shotgun (WGS) entry which is preliminary data.</text>
</comment>
<dbReference type="InterPro" id="IPR050763">
    <property type="entry name" value="ABC_transporter_ATP-binding"/>
</dbReference>
<gene>
    <name evidence="6" type="ORF">H4Q31_00185</name>
</gene>
<dbReference type="PROSITE" id="PS00211">
    <property type="entry name" value="ABC_TRANSPORTER_1"/>
    <property type="match status" value="1"/>
</dbReference>
<dbReference type="Pfam" id="PF13732">
    <property type="entry name" value="DrrA1-3_C"/>
    <property type="match status" value="1"/>
</dbReference>
<sequence length="301" mass="33953">MNPLVIENVVKQYGDKTAVNGIGLEVAEGEIYGLLGANGAGKTTTMRMVLGLIAPDEGSIRYFGKPYSQEQLSMLGYLPEERGMYPKIRVSDQIIYLAQLRGMARKDADDNLKKWLKRFDIPEYYNKKVEELSKGNQQKIQFIAAIIHRPKILILDEAFSGLDPVNVELLKSTVKELRDEGASILFSTHRMEHVEELCRNITIMHRSNPVLQGSIKSIKSKFPLERVVLAADKSIEGLASIPGVTEVQRHEHEGYELKVQSPDVAQRVLSHALSQGTIRKFELMEPTLNEIFIRTVGERHE</sequence>
<proteinExistence type="inferred from homology"/>
<dbReference type="SMART" id="SM00382">
    <property type="entry name" value="AAA"/>
    <property type="match status" value="1"/>
</dbReference>
<dbReference type="Gene3D" id="3.40.50.300">
    <property type="entry name" value="P-loop containing nucleotide triphosphate hydrolases"/>
    <property type="match status" value="1"/>
</dbReference>
<dbReference type="InterPro" id="IPR027417">
    <property type="entry name" value="P-loop_NTPase"/>
</dbReference>
<dbReference type="Proteomes" id="UP000574133">
    <property type="component" value="Unassembled WGS sequence"/>
</dbReference>
<keyword evidence="4 6" id="KW-0067">ATP-binding</keyword>
<evidence type="ECO:0000313" key="6">
    <source>
        <dbReference type="EMBL" id="MBB6675744.1"/>
    </source>
</evidence>
<evidence type="ECO:0000256" key="4">
    <source>
        <dbReference type="ARBA" id="ARBA00022840"/>
    </source>
</evidence>
<evidence type="ECO:0000259" key="5">
    <source>
        <dbReference type="PROSITE" id="PS50893"/>
    </source>
</evidence>
<dbReference type="InterPro" id="IPR003593">
    <property type="entry name" value="AAA+_ATPase"/>
</dbReference>
<organism evidence="6 7">
    <name type="scientific">Cohnella lubricantis</name>
    <dbReference type="NCBI Taxonomy" id="2163172"/>
    <lineage>
        <taxon>Bacteria</taxon>
        <taxon>Bacillati</taxon>
        <taxon>Bacillota</taxon>
        <taxon>Bacilli</taxon>
        <taxon>Bacillales</taxon>
        <taxon>Paenibacillaceae</taxon>
        <taxon>Cohnella</taxon>
    </lineage>
</organism>
<accession>A0A841T336</accession>
<evidence type="ECO:0000256" key="2">
    <source>
        <dbReference type="ARBA" id="ARBA00022448"/>
    </source>
</evidence>
<keyword evidence="7" id="KW-1185">Reference proteome</keyword>
<comment type="similarity">
    <text evidence="1">Belongs to the ABC transporter superfamily.</text>
</comment>